<sequence length="194" mass="21980">MRDERYIEVPGSKTHELPPLLVHTASEAGTDLTSVMLEAEDMLAASDAAQDVIEQRKFDLALQLNEQYRGLVSHWFWGDSVIEWIRQCEITFESEGTLRTLLHPDVWPHASRASFVELLREKAVPTGGVALERAVGLRLTFRQPPPIDCVSSQFLFYLNSPVADTAYHTWSHLAPHSQALFPPDRFHFDVLNIS</sequence>
<dbReference type="HOGENOM" id="CLU_1401640_0_0_0"/>
<evidence type="ECO:0000313" key="1">
    <source>
        <dbReference type="EMBL" id="ABJ81809.1"/>
    </source>
</evidence>
<gene>
    <name evidence="1" type="ordered locus">Acid_0810</name>
</gene>
<dbReference type="InParanoid" id="Q02AV7"/>
<dbReference type="EMBL" id="CP000473">
    <property type="protein sequence ID" value="ABJ81809.1"/>
    <property type="molecule type" value="Genomic_DNA"/>
</dbReference>
<dbReference type="STRING" id="234267.Acid_0810"/>
<protein>
    <submittedName>
        <fullName evidence="1">Uncharacterized protein</fullName>
    </submittedName>
</protein>
<name>Q02AV7_SOLUE</name>
<proteinExistence type="predicted"/>
<organism evidence="1">
    <name type="scientific">Solibacter usitatus (strain Ellin6076)</name>
    <dbReference type="NCBI Taxonomy" id="234267"/>
    <lineage>
        <taxon>Bacteria</taxon>
        <taxon>Pseudomonadati</taxon>
        <taxon>Acidobacteriota</taxon>
        <taxon>Terriglobia</taxon>
        <taxon>Bryobacterales</taxon>
        <taxon>Solibacteraceae</taxon>
        <taxon>Candidatus Solibacter</taxon>
    </lineage>
</organism>
<dbReference type="OrthoDB" id="128510at2"/>
<accession>Q02AV7</accession>
<reference evidence="1" key="1">
    <citation type="submission" date="2006-10" db="EMBL/GenBank/DDBJ databases">
        <title>Complete sequence of Solibacter usitatus Ellin6076.</title>
        <authorList>
            <consortium name="US DOE Joint Genome Institute"/>
            <person name="Copeland A."/>
            <person name="Lucas S."/>
            <person name="Lapidus A."/>
            <person name="Barry K."/>
            <person name="Detter J.C."/>
            <person name="Glavina del Rio T."/>
            <person name="Hammon N."/>
            <person name="Israni S."/>
            <person name="Dalin E."/>
            <person name="Tice H."/>
            <person name="Pitluck S."/>
            <person name="Thompson L.S."/>
            <person name="Brettin T."/>
            <person name="Bruce D."/>
            <person name="Han C."/>
            <person name="Tapia R."/>
            <person name="Gilna P."/>
            <person name="Schmutz J."/>
            <person name="Larimer F."/>
            <person name="Land M."/>
            <person name="Hauser L."/>
            <person name="Kyrpides N."/>
            <person name="Mikhailova N."/>
            <person name="Janssen P.H."/>
            <person name="Kuske C.R."/>
            <person name="Richardson P."/>
        </authorList>
    </citation>
    <scope>NUCLEOTIDE SEQUENCE</scope>
    <source>
        <strain evidence="1">Ellin6076</strain>
    </source>
</reference>
<dbReference type="KEGG" id="sus:Acid_0810"/>
<dbReference type="eggNOG" id="ENOG5033U75">
    <property type="taxonomic scope" value="Bacteria"/>
</dbReference>
<dbReference type="AlphaFoldDB" id="Q02AV7"/>